<dbReference type="RefSeq" id="WP_007689232.1">
    <property type="nucleotide sequence ID" value="NZ_BAYX01000003.1"/>
</dbReference>
<sequence>MAIELSQIAILRKVLEDFCSHHDLRLSDQPAIIAARELMRFADEGESDPANLALLLNETMPSHLHREPQSARA</sequence>
<evidence type="ECO:0000313" key="1">
    <source>
        <dbReference type="EMBL" id="GAJ92153.1"/>
    </source>
</evidence>
<evidence type="ECO:0000313" key="2">
    <source>
        <dbReference type="Proteomes" id="UP000026941"/>
    </source>
</evidence>
<name>A0AA87QAG8_RHIRH</name>
<dbReference type="AlphaFoldDB" id="A0AA87QAG8"/>
<reference evidence="1 2" key="1">
    <citation type="submission" date="2014-05" db="EMBL/GenBank/DDBJ databases">
        <title>Whole genome shotgun sequence of Rhizobium rhizogenes NBRC 13257.</title>
        <authorList>
            <person name="Katano-Makiyama Y."/>
            <person name="Hosoyama A."/>
            <person name="Hashimoto M."/>
            <person name="Hosoyama Y."/>
            <person name="Noguchi M."/>
            <person name="Tsuchikane K."/>
            <person name="Kimura A."/>
            <person name="Ohji S."/>
            <person name="Ichikawa N."/>
            <person name="Yamazoe A."/>
            <person name="Fujita N."/>
        </authorList>
    </citation>
    <scope>NUCLEOTIDE SEQUENCE [LARGE SCALE GENOMIC DNA]</scope>
    <source>
        <strain evidence="1 2">NBRC 13257</strain>
    </source>
</reference>
<comment type="caution">
    <text evidence="1">The sequence shown here is derived from an EMBL/GenBank/DDBJ whole genome shotgun (WGS) entry which is preliminary data.</text>
</comment>
<dbReference type="EMBL" id="BAYX01000003">
    <property type="protein sequence ID" value="GAJ92153.1"/>
    <property type="molecule type" value="Genomic_DNA"/>
</dbReference>
<dbReference type="Proteomes" id="UP000026941">
    <property type="component" value="Unassembled WGS sequence"/>
</dbReference>
<protein>
    <submittedName>
        <fullName evidence="1">Uncharacterized protein</fullName>
    </submittedName>
</protein>
<proteinExistence type="predicted"/>
<gene>
    <name evidence="1" type="ORF">RRH01S_03_02220</name>
</gene>
<dbReference type="GeneID" id="86851110"/>
<accession>A0AA87QAG8</accession>
<organism evidence="1 2">
    <name type="scientific">Rhizobium rhizogenes NBRC 13257</name>
    <dbReference type="NCBI Taxonomy" id="1220581"/>
    <lineage>
        <taxon>Bacteria</taxon>
        <taxon>Pseudomonadati</taxon>
        <taxon>Pseudomonadota</taxon>
        <taxon>Alphaproteobacteria</taxon>
        <taxon>Hyphomicrobiales</taxon>
        <taxon>Rhizobiaceae</taxon>
        <taxon>Rhizobium/Agrobacterium group</taxon>
        <taxon>Rhizobium</taxon>
    </lineage>
</organism>